<dbReference type="KEGG" id="palk:PSAKL28_27940"/>
<evidence type="ECO:0000313" key="1">
    <source>
        <dbReference type="EMBL" id="AIL61986.1"/>
    </source>
</evidence>
<protein>
    <submittedName>
        <fullName evidence="1">Uncharacterized protein</fullName>
    </submittedName>
</protein>
<organism evidence="1 2">
    <name type="scientific">Pseudomonas alkylphenolica</name>
    <dbReference type="NCBI Taxonomy" id="237609"/>
    <lineage>
        <taxon>Bacteria</taxon>
        <taxon>Pseudomonadati</taxon>
        <taxon>Pseudomonadota</taxon>
        <taxon>Gammaproteobacteria</taxon>
        <taxon>Pseudomonadales</taxon>
        <taxon>Pseudomonadaceae</taxon>
        <taxon>Pseudomonas</taxon>
    </lineage>
</organism>
<name>A0A077FFH6_9PSED</name>
<dbReference type="SUPFAM" id="SSF56281">
    <property type="entry name" value="Metallo-hydrolase/oxidoreductase"/>
    <property type="match status" value="1"/>
</dbReference>
<dbReference type="RefSeq" id="WP_157687032.1">
    <property type="nucleotide sequence ID" value="NZ_CP009048.1"/>
</dbReference>
<dbReference type="EMBL" id="CP009048">
    <property type="protein sequence ID" value="AIL61986.1"/>
    <property type="molecule type" value="Genomic_DNA"/>
</dbReference>
<sequence>MQIKRTFHPIGQGGFFTEQHLFAGGDSFTIVYDCGVRGNRRDRDYVVQHPDLLDIDILFISHFDSDHVSMLSVLKDHVRKIKKVVLPLLHDDERILLTNLFRALGHNILTLINHPQKFFDPDTRIIQIEPSDGVDGNPRDPITFTDQTPSGQLPSGTRIRIGLPSAPAGHDWTFIPHNHRCASRRNALETALVAAHYDPTSLRTNPGYTLDRAIYNRAQLKTIYNGLPGGINQNSLFVYSGPEQTTTSLKLISYWVARREFSALSSTPPRNLNHLPVLPFNGFADFIHPPQSHEPRTIDFPSLLYPWHWSFNKPGCLYTGDGDLNSVAVQQVFSRVWDHVGTLQIPHHGASACFHAGALLQHPVICPIAVGTTNGHGHPAGNVFSTIYRHRSIPVLVTDKSFEYVQLIC</sequence>
<proteinExistence type="predicted"/>
<dbReference type="eggNOG" id="COG0491">
    <property type="taxonomic scope" value="Bacteria"/>
</dbReference>
<accession>A0A077FFH6</accession>
<dbReference type="HOGENOM" id="CLU_042402_1_0_6"/>
<reference evidence="1 2" key="1">
    <citation type="submission" date="2014-07" db="EMBL/GenBank/DDBJ databases">
        <authorList>
            <person name="Lee K."/>
            <person name="Lim J.Y."/>
            <person name="Hwang I."/>
        </authorList>
    </citation>
    <scope>NUCLEOTIDE SEQUENCE [LARGE SCALE GENOMIC DNA]</scope>
    <source>
        <strain evidence="1 2">KL28</strain>
    </source>
</reference>
<dbReference type="InterPro" id="IPR036866">
    <property type="entry name" value="RibonucZ/Hydroxyglut_hydro"/>
</dbReference>
<evidence type="ECO:0000313" key="2">
    <source>
        <dbReference type="Proteomes" id="UP000028931"/>
    </source>
</evidence>
<dbReference type="AlphaFoldDB" id="A0A077FFH6"/>
<dbReference type="OrthoDB" id="9815072at2"/>
<dbReference type="Gene3D" id="3.60.15.10">
    <property type="entry name" value="Ribonuclease Z/Hydroxyacylglutathione hydrolase-like"/>
    <property type="match status" value="1"/>
</dbReference>
<gene>
    <name evidence="1" type="ORF">PSAKL28_27940</name>
</gene>
<dbReference type="Proteomes" id="UP000028931">
    <property type="component" value="Chromosome"/>
</dbReference>